<gene>
    <name evidence="1" type="ORF">TNIN_488471</name>
</gene>
<reference evidence="1" key="1">
    <citation type="submission" date="2020-08" db="EMBL/GenBank/DDBJ databases">
        <title>Multicomponent nature underlies the extraordinary mechanical properties of spider dragline silk.</title>
        <authorList>
            <person name="Kono N."/>
            <person name="Nakamura H."/>
            <person name="Mori M."/>
            <person name="Yoshida Y."/>
            <person name="Ohtoshi R."/>
            <person name="Malay A.D."/>
            <person name="Moran D.A.P."/>
            <person name="Tomita M."/>
            <person name="Numata K."/>
            <person name="Arakawa K."/>
        </authorList>
    </citation>
    <scope>NUCLEOTIDE SEQUENCE</scope>
</reference>
<protein>
    <submittedName>
        <fullName evidence="1">Uncharacterized protein</fullName>
    </submittedName>
</protein>
<name>A0A8X7C308_9ARAC</name>
<dbReference type="AlphaFoldDB" id="A0A8X7C308"/>
<evidence type="ECO:0000313" key="2">
    <source>
        <dbReference type="Proteomes" id="UP000886998"/>
    </source>
</evidence>
<comment type="caution">
    <text evidence="1">The sequence shown here is derived from an EMBL/GenBank/DDBJ whole genome shotgun (WGS) entry which is preliminary data.</text>
</comment>
<dbReference type="Proteomes" id="UP000886998">
    <property type="component" value="Unassembled WGS sequence"/>
</dbReference>
<proteinExistence type="predicted"/>
<organism evidence="1 2">
    <name type="scientific">Trichonephila inaurata madagascariensis</name>
    <dbReference type="NCBI Taxonomy" id="2747483"/>
    <lineage>
        <taxon>Eukaryota</taxon>
        <taxon>Metazoa</taxon>
        <taxon>Ecdysozoa</taxon>
        <taxon>Arthropoda</taxon>
        <taxon>Chelicerata</taxon>
        <taxon>Arachnida</taxon>
        <taxon>Araneae</taxon>
        <taxon>Araneomorphae</taxon>
        <taxon>Entelegynae</taxon>
        <taxon>Araneoidea</taxon>
        <taxon>Nephilidae</taxon>
        <taxon>Trichonephila</taxon>
        <taxon>Trichonephila inaurata</taxon>
    </lineage>
</organism>
<sequence length="68" mass="7700">MLSVAGDDSEQKGTGLLIISGLRTVRIKNLSKNGRKKEYDESMRYGYTEAKQFRHRARGEDVSVESHV</sequence>
<evidence type="ECO:0000313" key="1">
    <source>
        <dbReference type="EMBL" id="GFY55111.1"/>
    </source>
</evidence>
<accession>A0A8X7C308</accession>
<keyword evidence="2" id="KW-1185">Reference proteome</keyword>
<dbReference type="EMBL" id="BMAV01010193">
    <property type="protein sequence ID" value="GFY55111.1"/>
    <property type="molecule type" value="Genomic_DNA"/>
</dbReference>